<proteinExistence type="predicted"/>
<dbReference type="RefSeq" id="WP_120978569.1">
    <property type="nucleotide sequence ID" value="NZ_RBZM01000008.1"/>
</dbReference>
<evidence type="ECO:0000313" key="4">
    <source>
        <dbReference type="Proteomes" id="UP000282076"/>
    </source>
</evidence>
<gene>
    <name evidence="3" type="ORF">D7Z26_18840</name>
</gene>
<dbReference type="AlphaFoldDB" id="A0A494XMH6"/>
<dbReference type="Pfam" id="PF19124">
    <property type="entry name" value="DUF5808"/>
    <property type="match status" value="1"/>
</dbReference>
<dbReference type="EMBL" id="RBZM01000008">
    <property type="protein sequence ID" value="RKP49886.1"/>
    <property type="molecule type" value="Genomic_DNA"/>
</dbReference>
<sequence>MAKRKWSNEEVEEYRRTRKQYLFYYNKDDANFLVPKSIGWGWTNNWAHPYSWLIILAVLALAVLPTYTKNN</sequence>
<comment type="caution">
    <text evidence="3">The sequence shown here is derived from an EMBL/GenBank/DDBJ whole genome shotgun (WGS) entry which is preliminary data.</text>
</comment>
<keyword evidence="1" id="KW-0812">Transmembrane</keyword>
<keyword evidence="1" id="KW-0472">Membrane</keyword>
<evidence type="ECO:0000259" key="2">
    <source>
        <dbReference type="Pfam" id="PF19124"/>
    </source>
</evidence>
<organism evidence="3 4">
    <name type="scientific">Cohnella endophytica</name>
    <dbReference type="NCBI Taxonomy" id="2419778"/>
    <lineage>
        <taxon>Bacteria</taxon>
        <taxon>Bacillati</taxon>
        <taxon>Bacillota</taxon>
        <taxon>Bacilli</taxon>
        <taxon>Bacillales</taxon>
        <taxon>Paenibacillaceae</taxon>
        <taxon>Cohnella</taxon>
    </lineage>
</organism>
<keyword evidence="1" id="KW-1133">Transmembrane helix</keyword>
<feature type="domain" description="DUF5808" evidence="2">
    <location>
        <begin position="27"/>
        <end position="52"/>
    </location>
</feature>
<evidence type="ECO:0000256" key="1">
    <source>
        <dbReference type="SAM" id="Phobius"/>
    </source>
</evidence>
<protein>
    <recommendedName>
        <fullName evidence="2">DUF5808 domain-containing protein</fullName>
    </recommendedName>
</protein>
<feature type="transmembrane region" description="Helical" evidence="1">
    <location>
        <begin position="50"/>
        <end position="68"/>
    </location>
</feature>
<name>A0A494XMH6_9BACL</name>
<evidence type="ECO:0000313" key="3">
    <source>
        <dbReference type="EMBL" id="RKP49886.1"/>
    </source>
</evidence>
<accession>A0A494XMH6</accession>
<dbReference type="OrthoDB" id="157646at2"/>
<dbReference type="InterPro" id="IPR043831">
    <property type="entry name" value="DUF5808"/>
</dbReference>
<reference evidence="3 4" key="1">
    <citation type="submission" date="2018-10" db="EMBL/GenBank/DDBJ databases">
        <title>Cohnella sp. M2MS4P-1, whole genome shotgun sequence.</title>
        <authorList>
            <person name="Tuo L."/>
        </authorList>
    </citation>
    <scope>NUCLEOTIDE SEQUENCE [LARGE SCALE GENOMIC DNA]</scope>
    <source>
        <strain evidence="3 4">M2MS4P-1</strain>
    </source>
</reference>
<dbReference type="Proteomes" id="UP000282076">
    <property type="component" value="Unassembled WGS sequence"/>
</dbReference>
<keyword evidence="4" id="KW-1185">Reference proteome</keyword>